<evidence type="ECO:0000313" key="9">
    <source>
        <dbReference type="Proteomes" id="UP000799777"/>
    </source>
</evidence>
<gene>
    <name evidence="8" type="ORF">EK21DRAFT_65725</name>
</gene>
<dbReference type="Gene3D" id="3.30.360.10">
    <property type="entry name" value="Dihydrodipicolinate Reductase, domain 2"/>
    <property type="match status" value="1"/>
</dbReference>
<comment type="similarity">
    <text evidence="1">Belongs to the Gfo/Idh/MocA family.</text>
</comment>
<dbReference type="GO" id="GO:0047837">
    <property type="term" value="F:D-xylose 1-dehydrogenase (NADP+) activity"/>
    <property type="evidence" value="ECO:0007669"/>
    <property type="project" value="UniProtKB-EC"/>
</dbReference>
<evidence type="ECO:0000313" key="8">
    <source>
        <dbReference type="EMBL" id="KAF2030299.1"/>
    </source>
</evidence>
<dbReference type="PANTHER" id="PTHR22604:SF105">
    <property type="entry name" value="TRANS-1,2-DIHYDROBENZENE-1,2-DIOL DEHYDROGENASE"/>
    <property type="match status" value="1"/>
</dbReference>
<organism evidence="8 9">
    <name type="scientific">Setomelanomma holmii</name>
    <dbReference type="NCBI Taxonomy" id="210430"/>
    <lineage>
        <taxon>Eukaryota</taxon>
        <taxon>Fungi</taxon>
        <taxon>Dikarya</taxon>
        <taxon>Ascomycota</taxon>
        <taxon>Pezizomycotina</taxon>
        <taxon>Dothideomycetes</taxon>
        <taxon>Pleosporomycetidae</taxon>
        <taxon>Pleosporales</taxon>
        <taxon>Pleosporineae</taxon>
        <taxon>Phaeosphaeriaceae</taxon>
        <taxon>Setomelanomma</taxon>
    </lineage>
</organism>
<dbReference type="Pfam" id="PF22725">
    <property type="entry name" value="GFO_IDH_MocA_C3"/>
    <property type="match status" value="1"/>
</dbReference>
<evidence type="ECO:0000256" key="2">
    <source>
        <dbReference type="ARBA" id="ARBA00023002"/>
    </source>
</evidence>
<comment type="catalytic activity">
    <reaction evidence="5">
        <text>D-xylose + NADP(+) = D-xylono-1,5-lactone + NADPH + H(+)</text>
        <dbReference type="Rhea" id="RHEA:22000"/>
        <dbReference type="ChEBI" id="CHEBI:15378"/>
        <dbReference type="ChEBI" id="CHEBI:15867"/>
        <dbReference type="ChEBI" id="CHEBI:53455"/>
        <dbReference type="ChEBI" id="CHEBI:57783"/>
        <dbReference type="ChEBI" id="CHEBI:58349"/>
        <dbReference type="EC" id="1.1.1.179"/>
    </reaction>
</comment>
<dbReference type="SUPFAM" id="SSF55347">
    <property type="entry name" value="Glyceraldehyde-3-phosphate dehydrogenase-like, C-terminal domain"/>
    <property type="match status" value="1"/>
</dbReference>
<evidence type="ECO:0000256" key="4">
    <source>
        <dbReference type="ARBA" id="ARBA00042988"/>
    </source>
</evidence>
<keyword evidence="2" id="KW-0560">Oxidoreductase</keyword>
<dbReference type="InterPro" id="IPR050984">
    <property type="entry name" value="Gfo/Idh/MocA_domain"/>
</dbReference>
<dbReference type="Gene3D" id="3.40.50.720">
    <property type="entry name" value="NAD(P)-binding Rossmann-like Domain"/>
    <property type="match status" value="1"/>
</dbReference>
<name>A0A9P4LNW6_9PLEO</name>
<dbReference type="Proteomes" id="UP000799777">
    <property type="component" value="Unassembled WGS sequence"/>
</dbReference>
<evidence type="ECO:0000256" key="5">
    <source>
        <dbReference type="ARBA" id="ARBA00049233"/>
    </source>
</evidence>
<dbReference type="InterPro" id="IPR055170">
    <property type="entry name" value="GFO_IDH_MocA-like_dom"/>
</dbReference>
<dbReference type="AlphaFoldDB" id="A0A9P4LNW6"/>
<feature type="domain" description="Gfo/Idh/MocA-like oxidoreductase N-terminal" evidence="6">
    <location>
        <begin position="31"/>
        <end position="114"/>
    </location>
</feature>
<dbReference type="InterPro" id="IPR000683">
    <property type="entry name" value="Gfo/Idh/MocA-like_OxRdtase_N"/>
</dbReference>
<protein>
    <recommendedName>
        <fullName evidence="3">D-xylose 1-dehydrogenase (NADP(+), D-xylono-1,5-lactone-forming)</fullName>
        <ecNumber evidence="3">1.1.1.179</ecNumber>
    </recommendedName>
    <alternativeName>
        <fullName evidence="4">D-xylose-NADP dehydrogenase</fullName>
    </alternativeName>
</protein>
<evidence type="ECO:0000256" key="3">
    <source>
        <dbReference type="ARBA" id="ARBA00038984"/>
    </source>
</evidence>
<dbReference type="InterPro" id="IPR036291">
    <property type="entry name" value="NAD(P)-bd_dom_sf"/>
</dbReference>
<dbReference type="OrthoDB" id="6417021at2759"/>
<proteinExistence type="inferred from homology"/>
<keyword evidence="9" id="KW-1185">Reference proteome</keyword>
<feature type="domain" description="GFO/IDH/MocA-like oxidoreductase" evidence="7">
    <location>
        <begin position="166"/>
        <end position="246"/>
    </location>
</feature>
<dbReference type="SUPFAM" id="SSF51735">
    <property type="entry name" value="NAD(P)-binding Rossmann-fold domains"/>
    <property type="match status" value="1"/>
</dbReference>
<accession>A0A9P4LNW6</accession>
<dbReference type="EC" id="1.1.1.179" evidence="3"/>
<dbReference type="PANTHER" id="PTHR22604">
    <property type="entry name" value="OXIDOREDUCTASES"/>
    <property type="match status" value="1"/>
</dbReference>
<dbReference type="GO" id="GO:0000166">
    <property type="term" value="F:nucleotide binding"/>
    <property type="evidence" value="ECO:0007669"/>
    <property type="project" value="InterPro"/>
</dbReference>
<dbReference type="EMBL" id="ML978191">
    <property type="protein sequence ID" value="KAF2030299.1"/>
    <property type="molecule type" value="Genomic_DNA"/>
</dbReference>
<dbReference type="Pfam" id="PF01408">
    <property type="entry name" value="GFO_IDH_MocA"/>
    <property type="match status" value="1"/>
</dbReference>
<evidence type="ECO:0000259" key="7">
    <source>
        <dbReference type="Pfam" id="PF22725"/>
    </source>
</evidence>
<sequence length="410" mass="45635">MGYTTMDLINAIGEWAECPQALIIPARSHAEVIVAAVAARDVKRAQAYAKKYGIPIVHETYDDLINDPAIDCIYNPLPNGLHHEWTIKALKAGKHVLLEKPATSNAEEARDLFKHPMLSGLNPVTLLEARHYQFHPAWHTFLSLFDPQDVEEASARAAIPAGLFPMDDIRFKYDLAGGTLMDLGTYPLSALRGIFGAEPTSVTSATPRLMPALFDQNCDQAMQATYDFPNGGVGKISCDLASRVKYEKGNGSWWAWLFAGRPDLTADMPPWITVKLREKHGSEDNVAISTQKTVVMKNFMGPHMWHRIDINTTTTYRDASGKVVKEEKHTESKKTYVWPEGQGGEVKGEEFWSTYRYMVEAFVDKVKRRKGSGVWLDGEESIRQMEAIDETYKAAGMALRPTSAKLASGA</sequence>
<evidence type="ECO:0000256" key="1">
    <source>
        <dbReference type="ARBA" id="ARBA00010928"/>
    </source>
</evidence>
<reference evidence="8" key="1">
    <citation type="journal article" date="2020" name="Stud. Mycol.">
        <title>101 Dothideomycetes genomes: a test case for predicting lifestyles and emergence of pathogens.</title>
        <authorList>
            <person name="Haridas S."/>
            <person name="Albert R."/>
            <person name="Binder M."/>
            <person name="Bloem J."/>
            <person name="Labutti K."/>
            <person name="Salamov A."/>
            <person name="Andreopoulos B."/>
            <person name="Baker S."/>
            <person name="Barry K."/>
            <person name="Bills G."/>
            <person name="Bluhm B."/>
            <person name="Cannon C."/>
            <person name="Castanera R."/>
            <person name="Culley D."/>
            <person name="Daum C."/>
            <person name="Ezra D."/>
            <person name="Gonzalez J."/>
            <person name="Henrissat B."/>
            <person name="Kuo A."/>
            <person name="Liang C."/>
            <person name="Lipzen A."/>
            <person name="Lutzoni F."/>
            <person name="Magnuson J."/>
            <person name="Mondo S."/>
            <person name="Nolan M."/>
            <person name="Ohm R."/>
            <person name="Pangilinan J."/>
            <person name="Park H.-J."/>
            <person name="Ramirez L."/>
            <person name="Alfaro M."/>
            <person name="Sun H."/>
            <person name="Tritt A."/>
            <person name="Yoshinaga Y."/>
            <person name="Zwiers L.-H."/>
            <person name="Turgeon B."/>
            <person name="Goodwin S."/>
            <person name="Spatafora J."/>
            <person name="Crous P."/>
            <person name="Grigoriev I."/>
        </authorList>
    </citation>
    <scope>NUCLEOTIDE SEQUENCE</scope>
    <source>
        <strain evidence="8">CBS 110217</strain>
    </source>
</reference>
<comment type="caution">
    <text evidence="8">The sequence shown here is derived from an EMBL/GenBank/DDBJ whole genome shotgun (WGS) entry which is preliminary data.</text>
</comment>
<evidence type="ECO:0000259" key="6">
    <source>
        <dbReference type="Pfam" id="PF01408"/>
    </source>
</evidence>